<dbReference type="EMBL" id="CAJOBB010032187">
    <property type="protein sequence ID" value="CAF4455977.1"/>
    <property type="molecule type" value="Genomic_DNA"/>
</dbReference>
<reference evidence="1" key="1">
    <citation type="submission" date="2021-02" db="EMBL/GenBank/DDBJ databases">
        <authorList>
            <person name="Nowell W R."/>
        </authorList>
    </citation>
    <scope>NUCLEOTIDE SEQUENCE</scope>
</reference>
<protein>
    <submittedName>
        <fullName evidence="1">Uncharacterized protein</fullName>
    </submittedName>
</protein>
<gene>
    <name evidence="1" type="ORF">KXQ929_LOCUS54228</name>
</gene>
<evidence type="ECO:0000313" key="2">
    <source>
        <dbReference type="Proteomes" id="UP000663868"/>
    </source>
</evidence>
<dbReference type="AlphaFoldDB" id="A0A820SVH8"/>
<feature type="non-terminal residue" evidence="1">
    <location>
        <position position="84"/>
    </location>
</feature>
<accession>A0A820SVH8</accession>
<evidence type="ECO:0000313" key="1">
    <source>
        <dbReference type="EMBL" id="CAF4455977.1"/>
    </source>
</evidence>
<name>A0A820SVH8_9BILA</name>
<comment type="caution">
    <text evidence="1">The sequence shown here is derived from an EMBL/GenBank/DDBJ whole genome shotgun (WGS) entry which is preliminary data.</text>
</comment>
<proteinExistence type="predicted"/>
<dbReference type="Proteomes" id="UP000663868">
    <property type="component" value="Unassembled WGS sequence"/>
</dbReference>
<sequence>QNRYYASEDIFVNKYQIALALYNNLTSTSPSLTFNSYFSTVNYHAMPVSLSAASTNLFQFYANSTTKKITTTNQPIITTSTTYT</sequence>
<feature type="non-terminal residue" evidence="1">
    <location>
        <position position="1"/>
    </location>
</feature>
<organism evidence="1 2">
    <name type="scientific">Adineta steineri</name>
    <dbReference type="NCBI Taxonomy" id="433720"/>
    <lineage>
        <taxon>Eukaryota</taxon>
        <taxon>Metazoa</taxon>
        <taxon>Spiralia</taxon>
        <taxon>Gnathifera</taxon>
        <taxon>Rotifera</taxon>
        <taxon>Eurotatoria</taxon>
        <taxon>Bdelloidea</taxon>
        <taxon>Adinetida</taxon>
        <taxon>Adinetidae</taxon>
        <taxon>Adineta</taxon>
    </lineage>
</organism>